<name>A0A7Y0L8W4_9FIRM</name>
<dbReference type="RefSeq" id="WP_169101837.1">
    <property type="nucleotide sequence ID" value="NZ_JABBVZ010000080.1"/>
</dbReference>
<evidence type="ECO:0000313" key="1">
    <source>
        <dbReference type="EMBL" id="NMP24054.1"/>
    </source>
</evidence>
<accession>A0A7Y0L8W4</accession>
<dbReference type="Proteomes" id="UP000533476">
    <property type="component" value="Unassembled WGS sequence"/>
</dbReference>
<dbReference type="EMBL" id="JABBVZ010000080">
    <property type="protein sequence ID" value="NMP24054.1"/>
    <property type="molecule type" value="Genomic_DNA"/>
</dbReference>
<dbReference type="AlphaFoldDB" id="A0A7Y0L8W4"/>
<proteinExistence type="predicted"/>
<gene>
    <name evidence="1" type="ORF">HIJ39_17105</name>
</gene>
<protein>
    <submittedName>
        <fullName evidence="1">Uncharacterized protein</fullName>
    </submittedName>
</protein>
<keyword evidence="2" id="KW-1185">Reference proteome</keyword>
<reference evidence="1 2" key="1">
    <citation type="submission" date="2020-04" db="EMBL/GenBank/DDBJ databases">
        <authorList>
            <person name="Zhang R."/>
            <person name="Schippers A."/>
        </authorList>
    </citation>
    <scope>NUCLEOTIDE SEQUENCE [LARGE SCALE GENOMIC DNA]</scope>
    <source>
        <strain evidence="1 2">DSM 109850</strain>
    </source>
</reference>
<evidence type="ECO:0000313" key="2">
    <source>
        <dbReference type="Proteomes" id="UP000533476"/>
    </source>
</evidence>
<comment type="caution">
    <text evidence="1">The sequence shown here is derived from an EMBL/GenBank/DDBJ whole genome shotgun (WGS) entry which is preliminary data.</text>
</comment>
<sequence length="136" mass="14956">MGTVTNNCKDWMAAINTATVLDDSGYELYFNQCPAYQIGSSTSTRPWTWEQIVDYFYGSAAASDSVAVSNLAWQNKMAVNDAIEGAWVWFSQYLYGSNGTYSFSCANVFPPCSNINVDQLYGVQGDNQPANEACGY</sequence>
<organism evidence="1 2">
    <name type="scientific">Sulfobacillus harzensis</name>
    <dbReference type="NCBI Taxonomy" id="2729629"/>
    <lineage>
        <taxon>Bacteria</taxon>
        <taxon>Bacillati</taxon>
        <taxon>Bacillota</taxon>
        <taxon>Clostridia</taxon>
        <taxon>Eubacteriales</taxon>
        <taxon>Clostridiales Family XVII. Incertae Sedis</taxon>
        <taxon>Sulfobacillus</taxon>
    </lineage>
</organism>